<name>A0A0H2R1X7_9AGAM</name>
<evidence type="ECO:0008006" key="3">
    <source>
        <dbReference type="Google" id="ProtNLM"/>
    </source>
</evidence>
<protein>
    <recommendedName>
        <fullName evidence="3">Protein kinase domain-containing protein</fullName>
    </recommendedName>
</protein>
<dbReference type="InterPro" id="IPR011009">
    <property type="entry name" value="Kinase-like_dom_sf"/>
</dbReference>
<keyword evidence="2" id="KW-1185">Reference proteome</keyword>
<dbReference type="SUPFAM" id="SSF56112">
    <property type="entry name" value="Protein kinase-like (PK-like)"/>
    <property type="match status" value="1"/>
</dbReference>
<evidence type="ECO:0000313" key="1">
    <source>
        <dbReference type="EMBL" id="KLO05332.1"/>
    </source>
</evidence>
<reference evidence="1 2" key="1">
    <citation type="submission" date="2015-04" db="EMBL/GenBank/DDBJ databases">
        <title>Complete genome sequence of Schizopora paradoxa KUC8140, a cosmopolitan wood degrader in East Asia.</title>
        <authorList>
            <consortium name="DOE Joint Genome Institute"/>
            <person name="Min B."/>
            <person name="Park H."/>
            <person name="Jang Y."/>
            <person name="Kim J.-J."/>
            <person name="Kim K.H."/>
            <person name="Pangilinan J."/>
            <person name="Lipzen A."/>
            <person name="Riley R."/>
            <person name="Grigoriev I.V."/>
            <person name="Spatafora J.W."/>
            <person name="Choi I.-G."/>
        </authorList>
    </citation>
    <scope>NUCLEOTIDE SEQUENCE [LARGE SCALE GENOMIC DNA]</scope>
    <source>
        <strain evidence="1 2">KUC8140</strain>
    </source>
</reference>
<proteinExistence type="predicted"/>
<sequence>MLDLTKLRSVHIPIPQPGKPFPGFHPFFVALVHKKYPQPVSSTTTPRGDPENVCDYEKIQMGLASGVYRAWTGQRGQIGSKSFVVKFSAARSDSSHKALEREAKVYNEQLQPLQGKDVPIFFGYFEGEFREESDGRPFRVSCIFLEDCGDAVEYNFIDLPLADRAELLKKIGRIHLCGVSLNDFHERNVVVKDGSYRFIDFQDVDLEHDCFWEGDRVYEGEVVPKYDEMGCPEMIELGFELDLWKSPLAAGRCVEILGKTRPKTEFPPQEAIDVLCKGVRSYHSDSEKRFHNWIKKYKDYQQRMSPEEYMKRYPMPDISLTRKQLGKDFEK</sequence>
<dbReference type="EMBL" id="KQ086324">
    <property type="protein sequence ID" value="KLO05332.1"/>
    <property type="molecule type" value="Genomic_DNA"/>
</dbReference>
<evidence type="ECO:0000313" key="2">
    <source>
        <dbReference type="Proteomes" id="UP000053477"/>
    </source>
</evidence>
<dbReference type="OrthoDB" id="2523749at2759"/>
<dbReference type="InParanoid" id="A0A0H2R1X7"/>
<accession>A0A0H2R1X7</accession>
<dbReference type="AlphaFoldDB" id="A0A0H2R1X7"/>
<gene>
    <name evidence="1" type="ORF">SCHPADRAFT_933692</name>
</gene>
<organism evidence="1 2">
    <name type="scientific">Schizopora paradoxa</name>
    <dbReference type="NCBI Taxonomy" id="27342"/>
    <lineage>
        <taxon>Eukaryota</taxon>
        <taxon>Fungi</taxon>
        <taxon>Dikarya</taxon>
        <taxon>Basidiomycota</taxon>
        <taxon>Agaricomycotina</taxon>
        <taxon>Agaricomycetes</taxon>
        <taxon>Hymenochaetales</taxon>
        <taxon>Schizoporaceae</taxon>
        <taxon>Schizopora</taxon>
    </lineage>
</organism>
<dbReference type="Proteomes" id="UP000053477">
    <property type="component" value="Unassembled WGS sequence"/>
</dbReference>